<dbReference type="SMART" id="SM00342">
    <property type="entry name" value="HTH_ARAC"/>
    <property type="match status" value="1"/>
</dbReference>
<dbReference type="PROSITE" id="PS00041">
    <property type="entry name" value="HTH_ARAC_FAMILY_1"/>
    <property type="match status" value="1"/>
</dbReference>
<evidence type="ECO:0000313" key="6">
    <source>
        <dbReference type="Proteomes" id="UP000539075"/>
    </source>
</evidence>
<accession>A0A7W8FDQ8</accession>
<feature type="domain" description="HTH araC/xylS-type" evidence="4">
    <location>
        <begin position="216"/>
        <end position="314"/>
    </location>
</feature>
<dbReference type="CDD" id="cd03137">
    <property type="entry name" value="GATase1_AraC_1"/>
    <property type="match status" value="1"/>
</dbReference>
<dbReference type="GO" id="GO:0043565">
    <property type="term" value="F:sequence-specific DNA binding"/>
    <property type="evidence" value="ECO:0007669"/>
    <property type="project" value="InterPro"/>
</dbReference>
<dbReference type="InterPro" id="IPR018060">
    <property type="entry name" value="HTH_AraC"/>
</dbReference>
<keyword evidence="3" id="KW-0804">Transcription</keyword>
<name>A0A7W8FDQ8_9BACT</name>
<protein>
    <submittedName>
        <fullName evidence="5">Transcriptional regulator GlxA family with amidase domain</fullName>
    </submittedName>
</protein>
<sequence>MKSNLATHRIGILALEGFVPFDCTIPYQMLSMAVPGGSHAAYEICFIGEKNIVSSEQFSITQVLPLTAIHDMETIIIPGIIQPFSYHNTAVFEALRMAYTAGIRLASICTGACILAAAGLLNGLSATTHWAIVEEFAQKYPQVAVEPDILFCDNGQILTSAGLSSGIDLCLHMVRKDLGAAAAEKLATYFVVPLERDGGQRQFVKHSTPQSASNLSALLLWLQENMHRTMTLQQICQQGNMSLRTLNRKFQEQTGVPPMTWLTRARIRRAQTLLESSAMSVEEIAAITGFGSAGSFRDHFRHIVGTSPTAWKKTHNLYYAQQS</sequence>
<keyword evidence="6" id="KW-1185">Reference proteome</keyword>
<proteinExistence type="predicted"/>
<dbReference type="PANTHER" id="PTHR43130:SF3">
    <property type="entry name" value="HTH-TYPE TRANSCRIPTIONAL REGULATOR RV1931C"/>
    <property type="match status" value="1"/>
</dbReference>
<dbReference type="EMBL" id="JACHGO010000002">
    <property type="protein sequence ID" value="MBB5142939.1"/>
    <property type="molecule type" value="Genomic_DNA"/>
</dbReference>
<dbReference type="AlphaFoldDB" id="A0A7W8FDQ8"/>
<dbReference type="InterPro" id="IPR018062">
    <property type="entry name" value="HTH_AraC-typ_CS"/>
</dbReference>
<dbReference type="PROSITE" id="PS01124">
    <property type="entry name" value="HTH_ARAC_FAMILY_2"/>
    <property type="match status" value="1"/>
</dbReference>
<evidence type="ECO:0000256" key="1">
    <source>
        <dbReference type="ARBA" id="ARBA00023015"/>
    </source>
</evidence>
<evidence type="ECO:0000256" key="3">
    <source>
        <dbReference type="ARBA" id="ARBA00023163"/>
    </source>
</evidence>
<organism evidence="5 6">
    <name type="scientific">Desulfovibrio intestinalis</name>
    <dbReference type="NCBI Taxonomy" id="58621"/>
    <lineage>
        <taxon>Bacteria</taxon>
        <taxon>Pseudomonadati</taxon>
        <taxon>Thermodesulfobacteriota</taxon>
        <taxon>Desulfovibrionia</taxon>
        <taxon>Desulfovibrionales</taxon>
        <taxon>Desulfovibrionaceae</taxon>
        <taxon>Desulfovibrio</taxon>
    </lineage>
</organism>
<dbReference type="PANTHER" id="PTHR43130">
    <property type="entry name" value="ARAC-FAMILY TRANSCRIPTIONAL REGULATOR"/>
    <property type="match status" value="1"/>
</dbReference>
<gene>
    <name evidence="5" type="ORF">HNQ38_001018</name>
</gene>
<evidence type="ECO:0000256" key="2">
    <source>
        <dbReference type="ARBA" id="ARBA00023125"/>
    </source>
</evidence>
<dbReference type="Pfam" id="PF01965">
    <property type="entry name" value="DJ-1_PfpI"/>
    <property type="match status" value="1"/>
</dbReference>
<keyword evidence="1" id="KW-0805">Transcription regulation</keyword>
<reference evidence="5 6" key="1">
    <citation type="submission" date="2020-08" db="EMBL/GenBank/DDBJ databases">
        <title>Genomic Encyclopedia of Type Strains, Phase IV (KMG-IV): sequencing the most valuable type-strain genomes for metagenomic binning, comparative biology and taxonomic classification.</title>
        <authorList>
            <person name="Goeker M."/>
        </authorList>
    </citation>
    <scope>NUCLEOTIDE SEQUENCE [LARGE SCALE GENOMIC DNA]</scope>
    <source>
        <strain evidence="5 6">DSM 11275</strain>
    </source>
</reference>
<dbReference type="SUPFAM" id="SSF46689">
    <property type="entry name" value="Homeodomain-like"/>
    <property type="match status" value="2"/>
</dbReference>
<dbReference type="InterPro" id="IPR002818">
    <property type="entry name" value="DJ-1/PfpI"/>
</dbReference>
<dbReference type="GO" id="GO:0003700">
    <property type="term" value="F:DNA-binding transcription factor activity"/>
    <property type="evidence" value="ECO:0007669"/>
    <property type="project" value="InterPro"/>
</dbReference>
<comment type="caution">
    <text evidence="5">The sequence shown here is derived from an EMBL/GenBank/DDBJ whole genome shotgun (WGS) entry which is preliminary data.</text>
</comment>
<dbReference type="Proteomes" id="UP000539075">
    <property type="component" value="Unassembled WGS sequence"/>
</dbReference>
<dbReference type="InterPro" id="IPR029062">
    <property type="entry name" value="Class_I_gatase-like"/>
</dbReference>
<dbReference type="Gene3D" id="1.10.10.60">
    <property type="entry name" value="Homeodomain-like"/>
    <property type="match status" value="1"/>
</dbReference>
<keyword evidence="2" id="KW-0238">DNA-binding</keyword>
<dbReference type="Pfam" id="PF12833">
    <property type="entry name" value="HTH_18"/>
    <property type="match status" value="1"/>
</dbReference>
<dbReference type="Gene3D" id="3.40.50.880">
    <property type="match status" value="1"/>
</dbReference>
<dbReference type="SUPFAM" id="SSF52317">
    <property type="entry name" value="Class I glutamine amidotransferase-like"/>
    <property type="match status" value="1"/>
</dbReference>
<dbReference type="InterPro" id="IPR009057">
    <property type="entry name" value="Homeodomain-like_sf"/>
</dbReference>
<evidence type="ECO:0000313" key="5">
    <source>
        <dbReference type="EMBL" id="MBB5142939.1"/>
    </source>
</evidence>
<dbReference type="RefSeq" id="WP_183718293.1">
    <property type="nucleotide sequence ID" value="NZ_JACHGO010000002.1"/>
</dbReference>
<dbReference type="InterPro" id="IPR052158">
    <property type="entry name" value="INH-QAR"/>
</dbReference>
<evidence type="ECO:0000259" key="4">
    <source>
        <dbReference type="PROSITE" id="PS01124"/>
    </source>
</evidence>